<dbReference type="GO" id="GO:0005975">
    <property type="term" value="P:carbohydrate metabolic process"/>
    <property type="evidence" value="ECO:0007669"/>
    <property type="project" value="InterPro"/>
</dbReference>
<dbReference type="Gene3D" id="3.40.5.30">
    <property type="entry name" value="(Trans)glycosidases - domain 2"/>
    <property type="match status" value="1"/>
</dbReference>
<dbReference type="SUPFAM" id="SSF51445">
    <property type="entry name" value="(Trans)glycosidases"/>
    <property type="match status" value="1"/>
</dbReference>
<evidence type="ECO:0000256" key="2">
    <source>
        <dbReference type="ARBA" id="ARBA00012729"/>
    </source>
</evidence>
<dbReference type="PROSITE" id="PS01095">
    <property type="entry name" value="GH18_1"/>
    <property type="match status" value="1"/>
</dbReference>
<comment type="caution">
    <text evidence="8">The sequence shown here is derived from an EMBL/GenBank/DDBJ whole genome shotgun (WGS) entry which is preliminary data.</text>
</comment>
<evidence type="ECO:0000313" key="9">
    <source>
        <dbReference type="Proteomes" id="UP000295292"/>
    </source>
</evidence>
<dbReference type="Proteomes" id="UP000295292">
    <property type="component" value="Unassembled WGS sequence"/>
</dbReference>
<dbReference type="Gene3D" id="3.20.20.80">
    <property type="entry name" value="Glycosidases"/>
    <property type="match status" value="1"/>
</dbReference>
<sequence>MMKKILILCIAAVGLFNSCKKEIVWVPDGYGASKVEKPTGEYVSDKSFKRISYAYHNASLATMDTTKLQYITHLHFAFLNPKEDGTLQALTNQTAFENYNKLAKEYKVKTAISIQGNELMFRTIAANEQTRKRLVKSLVDFAVRYNLDGIDLDWEYPRANYGSDVTFEVFTKELAAELHSWHKYLSMAVTAGLYAGPVKDGITKGAIDAVDFVNLMAYDGINTDPLNPNHHATYNMAEKVLNIWLTDKGLPKEKAIIGLPLYGKNTANSSMTYSSLLNSGADPINDEFAVNGVVYYYNGIPTIKAKTELAKLKGNGVMFWEYGQDARGVNSLIKAAYDVSQ</sequence>
<dbReference type="EC" id="3.2.1.14" evidence="2"/>
<evidence type="ECO:0000256" key="5">
    <source>
        <dbReference type="RuleBase" id="RU000489"/>
    </source>
</evidence>
<evidence type="ECO:0000256" key="6">
    <source>
        <dbReference type="RuleBase" id="RU004453"/>
    </source>
</evidence>
<dbReference type="Pfam" id="PF00704">
    <property type="entry name" value="Glyco_hydro_18"/>
    <property type="match status" value="1"/>
</dbReference>
<keyword evidence="3 5" id="KW-0378">Hydrolase</keyword>
<dbReference type="InterPro" id="IPR017853">
    <property type="entry name" value="GH"/>
</dbReference>
<dbReference type="SMART" id="SM00636">
    <property type="entry name" value="Glyco_18"/>
    <property type="match status" value="1"/>
</dbReference>
<reference evidence="8 9" key="1">
    <citation type="submission" date="2019-03" db="EMBL/GenBank/DDBJ databases">
        <title>Genomic Encyclopedia of Archaeal and Bacterial Type Strains, Phase II (KMG-II): from individual species to whole genera.</title>
        <authorList>
            <person name="Goeker M."/>
        </authorList>
    </citation>
    <scope>NUCLEOTIDE SEQUENCE [LARGE SCALE GENOMIC DNA]</scope>
    <source>
        <strain evidence="8 9">DSM 28353</strain>
    </source>
</reference>
<dbReference type="PANTHER" id="PTHR11177">
    <property type="entry name" value="CHITINASE"/>
    <property type="match status" value="1"/>
</dbReference>
<keyword evidence="4 5" id="KW-0326">Glycosidase</keyword>
<evidence type="ECO:0000256" key="1">
    <source>
        <dbReference type="ARBA" id="ARBA00000822"/>
    </source>
</evidence>
<gene>
    <name evidence="8" type="ORF">CLV99_3971</name>
</gene>
<dbReference type="InterPro" id="IPR011583">
    <property type="entry name" value="Chitinase_II/V-like_cat"/>
</dbReference>
<evidence type="ECO:0000259" key="7">
    <source>
        <dbReference type="PROSITE" id="PS51910"/>
    </source>
</evidence>
<feature type="domain" description="GH18" evidence="7">
    <location>
        <begin position="48"/>
        <end position="341"/>
    </location>
</feature>
<comment type="catalytic activity">
    <reaction evidence="1">
        <text>Random endo-hydrolysis of N-acetyl-beta-D-glucosaminide (1-&gt;4)-beta-linkages in chitin and chitodextrins.</text>
        <dbReference type="EC" id="3.2.1.14"/>
    </reaction>
</comment>
<name>A0A4R6W8K3_9SPHI</name>
<dbReference type="AlphaFoldDB" id="A0A4R6W8K3"/>
<evidence type="ECO:0000256" key="3">
    <source>
        <dbReference type="ARBA" id="ARBA00022801"/>
    </source>
</evidence>
<accession>A0A4R6W8K3</accession>
<dbReference type="RefSeq" id="WP_133586129.1">
    <property type="nucleotide sequence ID" value="NZ_SNYV01000017.1"/>
</dbReference>
<comment type="similarity">
    <text evidence="6">Belongs to the glycosyl hydrolase 18 family.</text>
</comment>
<dbReference type="InterPro" id="IPR001223">
    <property type="entry name" value="Glyco_hydro18_cat"/>
</dbReference>
<evidence type="ECO:0000256" key="4">
    <source>
        <dbReference type="ARBA" id="ARBA00023295"/>
    </source>
</evidence>
<dbReference type="InterPro" id="IPR001579">
    <property type="entry name" value="Glyco_hydro_18_chit_AS"/>
</dbReference>
<dbReference type="InterPro" id="IPR050314">
    <property type="entry name" value="Glycosyl_Hydrlase_18"/>
</dbReference>
<dbReference type="EMBL" id="SNYV01000017">
    <property type="protein sequence ID" value="TDQ75366.1"/>
    <property type="molecule type" value="Genomic_DNA"/>
</dbReference>
<dbReference type="GO" id="GO:0008061">
    <property type="term" value="F:chitin binding"/>
    <property type="evidence" value="ECO:0007669"/>
    <property type="project" value="InterPro"/>
</dbReference>
<dbReference type="GO" id="GO:0008843">
    <property type="term" value="F:endochitinase activity"/>
    <property type="evidence" value="ECO:0007669"/>
    <property type="project" value="UniProtKB-EC"/>
</dbReference>
<keyword evidence="9" id="KW-1185">Reference proteome</keyword>
<dbReference type="PROSITE" id="PS51910">
    <property type="entry name" value="GH18_2"/>
    <property type="match status" value="1"/>
</dbReference>
<evidence type="ECO:0000313" key="8">
    <source>
        <dbReference type="EMBL" id="TDQ75366.1"/>
    </source>
</evidence>
<protein>
    <recommendedName>
        <fullName evidence="2">chitinase</fullName>
        <ecNumber evidence="2">3.2.1.14</ecNumber>
    </recommendedName>
</protein>
<organism evidence="8 9">
    <name type="scientific">Sphingobacterium yanglingense</name>
    <dbReference type="NCBI Taxonomy" id="1437280"/>
    <lineage>
        <taxon>Bacteria</taxon>
        <taxon>Pseudomonadati</taxon>
        <taxon>Bacteroidota</taxon>
        <taxon>Sphingobacteriia</taxon>
        <taxon>Sphingobacteriales</taxon>
        <taxon>Sphingobacteriaceae</taxon>
        <taxon>Sphingobacterium</taxon>
    </lineage>
</organism>
<dbReference type="PANTHER" id="PTHR11177:SF317">
    <property type="entry name" value="CHITINASE 12-RELATED"/>
    <property type="match status" value="1"/>
</dbReference>
<dbReference type="OrthoDB" id="9775889at2"/>
<proteinExistence type="inferred from homology"/>